<dbReference type="Gene3D" id="3.10.450.50">
    <property type="match status" value="1"/>
</dbReference>
<feature type="domain" description="SnoaL-like" evidence="1">
    <location>
        <begin position="78"/>
        <end position="177"/>
    </location>
</feature>
<dbReference type="InterPro" id="IPR032710">
    <property type="entry name" value="NTF2-like_dom_sf"/>
</dbReference>
<dbReference type="OrthoDB" id="1886670at2759"/>
<evidence type="ECO:0000259" key="1">
    <source>
        <dbReference type="Pfam" id="PF12680"/>
    </source>
</evidence>
<proteinExistence type="predicted"/>
<dbReference type="AlphaFoldDB" id="A0A7I8L148"/>
<sequence length="281" mass="30744">MAAAVLPSSAFSCRRRPGSFSHGGQLLRTNLRRLTLPAAPPSSPGTAVRLRRFREGRRGISCVGASEGSPADILGGFHSSVNGKDMKTLGELWSDDCLLEDLSISSRPFQGRKEVMGFFGKLTEAMGENVKLVLEVIHEGKPTTAEEAAAAAAAVWHLEWKGERIPFTRGCGIYEFSQEPGGGSLRIRKALVAVEWPLKAGGLTVEVLKIITSTFDRFPLLAEEFLKKSSAIGQLVMSIYKNWVKPLILPLLLSYTGMWAHAMKTLQRLARILLGILRKLM</sequence>
<keyword evidence="3" id="KW-1185">Reference proteome</keyword>
<dbReference type="PANTHER" id="PTHR33698">
    <property type="entry name" value="NUCLEAR TRANSPORT FACTOR 2 (NTF2)-LIKE PROTEIN"/>
    <property type="match status" value="1"/>
</dbReference>
<dbReference type="Proteomes" id="UP000663760">
    <property type="component" value="Chromosome 10"/>
</dbReference>
<accession>A0A7I8L148</accession>
<dbReference type="PANTHER" id="PTHR33698:SF1">
    <property type="entry name" value="NUCLEAR TRANSPORT FACTOR 2 (NTF2) FAMILY PROTEIN"/>
    <property type="match status" value="1"/>
</dbReference>
<name>A0A7I8L148_SPIIN</name>
<reference evidence="2" key="1">
    <citation type="submission" date="2020-02" db="EMBL/GenBank/DDBJ databases">
        <authorList>
            <person name="Scholz U."/>
            <person name="Mascher M."/>
            <person name="Fiebig A."/>
        </authorList>
    </citation>
    <scope>NUCLEOTIDE SEQUENCE</scope>
</reference>
<dbReference type="EMBL" id="LR746273">
    <property type="protein sequence ID" value="CAA7403749.1"/>
    <property type="molecule type" value="Genomic_DNA"/>
</dbReference>
<gene>
    <name evidence="2" type="ORF">SI8410_10014427</name>
</gene>
<dbReference type="Pfam" id="PF12680">
    <property type="entry name" value="SnoaL_2"/>
    <property type="match status" value="1"/>
</dbReference>
<evidence type="ECO:0000313" key="2">
    <source>
        <dbReference type="EMBL" id="CAA7403749.1"/>
    </source>
</evidence>
<evidence type="ECO:0000313" key="3">
    <source>
        <dbReference type="Proteomes" id="UP000663760"/>
    </source>
</evidence>
<dbReference type="SUPFAM" id="SSF54427">
    <property type="entry name" value="NTF2-like"/>
    <property type="match status" value="1"/>
</dbReference>
<dbReference type="InterPro" id="IPR037401">
    <property type="entry name" value="SnoaL-like"/>
</dbReference>
<organism evidence="2 3">
    <name type="scientific">Spirodela intermedia</name>
    <name type="common">Intermediate duckweed</name>
    <dbReference type="NCBI Taxonomy" id="51605"/>
    <lineage>
        <taxon>Eukaryota</taxon>
        <taxon>Viridiplantae</taxon>
        <taxon>Streptophyta</taxon>
        <taxon>Embryophyta</taxon>
        <taxon>Tracheophyta</taxon>
        <taxon>Spermatophyta</taxon>
        <taxon>Magnoliopsida</taxon>
        <taxon>Liliopsida</taxon>
        <taxon>Araceae</taxon>
        <taxon>Lemnoideae</taxon>
        <taxon>Spirodela</taxon>
    </lineage>
</organism>
<protein>
    <recommendedName>
        <fullName evidence="1">SnoaL-like domain-containing protein</fullName>
    </recommendedName>
</protein>